<dbReference type="Proteomes" id="UP000190460">
    <property type="component" value="Unassembled WGS sequence"/>
</dbReference>
<dbReference type="SUPFAM" id="SSF48317">
    <property type="entry name" value="Acid phosphatase/Vanadium-dependent haloperoxidase"/>
    <property type="match status" value="1"/>
</dbReference>
<dbReference type="InterPro" id="IPR036938">
    <property type="entry name" value="PAP2/HPO_sf"/>
</dbReference>
<keyword evidence="2" id="KW-1185">Reference proteome</keyword>
<dbReference type="RefSeq" id="WP_200807037.1">
    <property type="nucleotide sequence ID" value="NZ_FUYB01000003.1"/>
</dbReference>
<dbReference type="InterPro" id="IPR016119">
    <property type="entry name" value="Br/Cl_peroxidase_C"/>
</dbReference>
<dbReference type="AlphaFoldDB" id="A0A1T4W6I8"/>
<proteinExistence type="predicted"/>
<dbReference type="GO" id="GO:0004601">
    <property type="term" value="F:peroxidase activity"/>
    <property type="evidence" value="ECO:0007669"/>
    <property type="project" value="InterPro"/>
</dbReference>
<protein>
    <recommendedName>
        <fullName evidence="3">PAP2 superfamily protein</fullName>
    </recommendedName>
</protein>
<dbReference type="InterPro" id="IPR052559">
    <property type="entry name" value="V-haloperoxidase"/>
</dbReference>
<dbReference type="STRING" id="92487.SAMN02745130_01155"/>
<evidence type="ECO:0000313" key="2">
    <source>
        <dbReference type="Proteomes" id="UP000190460"/>
    </source>
</evidence>
<evidence type="ECO:0000313" key="1">
    <source>
        <dbReference type="EMBL" id="SKA72645.1"/>
    </source>
</evidence>
<sequence length="581" mass="64298">MFSERNEARRLKAQALRQQASTIATERSHPQRINNGEEAAYGYLVNYHKGLPHNAVGEVQHSAYRAFLNALTTSDPYDFDHIPQGHGGKGRKFVSPQAGLAFDLQGPDAQSLMIPPAPRVDSAESSAEMGELYWMSLLRDLNFADYDNNSLVNAAVASMNTDFSDFRGAKEQDQVTKKTLFRGISLNSDGVNSDAIGPYISQFLLKGNTIGTDFSEKDGYIRFGTLRVDQRNKVAIANTDYLTDFDEWLAIQNGKFPNKKDVFEKNLVFLRNLRDLATYVHFDQLYEAYFNACLYLLSETNVAGKAVFPFSQGNPYYNSPNQDGFATFGGPHLLSLVTEVATRALKAVWHTKWFVHRRIRPEGLGGLIHVHLSQNFPQHSYPMINEEILQALTCGGLSHHFNQETGFLLPMAFPEGSPLHPAYGAGHATVAGACVTILKAWFTENTPITNPVQASTDGLSLIPYNGEDADQMTLLSELNKLASNIAIGRNGAGVHWRSDYTESIKLGETVALGILQEQSLTYNETLTDGQTPFFQLTCFDGRTCHIAAGQITYSRITREAARINTLDNTPDVVPDIIPNLG</sequence>
<dbReference type="EMBL" id="FUYB01000003">
    <property type="protein sequence ID" value="SKA72645.1"/>
    <property type="molecule type" value="Genomic_DNA"/>
</dbReference>
<dbReference type="PANTHER" id="PTHR34599:SF1">
    <property type="entry name" value="PHOSPHATIDIC ACID PHOSPHATASE TYPE 2_HALOPEROXIDASE DOMAIN-CONTAINING PROTEIN"/>
    <property type="match status" value="1"/>
</dbReference>
<dbReference type="Gene3D" id="1.10.606.10">
    <property type="entry name" value="Vanadium-containing Chloroperoxidase, domain 2"/>
    <property type="match status" value="1"/>
</dbReference>
<accession>A0A1T4W6I8</accession>
<dbReference type="CDD" id="cd03398">
    <property type="entry name" value="PAP2_haloperoxidase"/>
    <property type="match status" value="1"/>
</dbReference>
<name>A0A1T4W6I8_9GAMM</name>
<reference evidence="1 2" key="1">
    <citation type="submission" date="2017-02" db="EMBL/GenBank/DDBJ databases">
        <authorList>
            <person name="Peterson S.W."/>
        </authorList>
    </citation>
    <scope>NUCLEOTIDE SEQUENCE [LARGE SCALE GENOMIC DNA]</scope>
    <source>
        <strain evidence="1 2">ATCC 49788</strain>
    </source>
</reference>
<dbReference type="PANTHER" id="PTHR34599">
    <property type="entry name" value="PEROXIDASE-RELATED"/>
    <property type="match status" value="1"/>
</dbReference>
<gene>
    <name evidence="1" type="ORF">SAMN02745130_01155</name>
</gene>
<organism evidence="1 2">
    <name type="scientific">Thiothrix eikelboomii</name>
    <dbReference type="NCBI Taxonomy" id="92487"/>
    <lineage>
        <taxon>Bacteria</taxon>
        <taxon>Pseudomonadati</taxon>
        <taxon>Pseudomonadota</taxon>
        <taxon>Gammaproteobacteria</taxon>
        <taxon>Thiotrichales</taxon>
        <taxon>Thiotrichaceae</taxon>
        <taxon>Thiothrix</taxon>
    </lineage>
</organism>
<evidence type="ECO:0008006" key="3">
    <source>
        <dbReference type="Google" id="ProtNLM"/>
    </source>
</evidence>